<dbReference type="EMBL" id="MF164270">
    <property type="protein sequence ID" value="ASF87466.1"/>
    <property type="molecule type" value="Genomic_DNA"/>
</dbReference>
<reference evidence="3" key="1">
    <citation type="journal article" date="2018" name="Nucleic Acids Res.">
        <title>Variation in human chromosome 21 ribosomal RNA genes characterized by TAR cloning and long-read sequencing.</title>
        <authorList>
            <person name="Kim J.H."/>
            <person name="Dilthey A.T."/>
            <person name="Nagaraja R."/>
            <person name="Lee H.S."/>
            <person name="Koren S."/>
            <person name="Dudekula D."/>
            <person name="Wood Iii W.H."/>
            <person name="Piao Y."/>
            <person name="Ogurtsov A.Y."/>
            <person name="Utani K."/>
            <person name="Noskov V.N."/>
            <person name="Shabalina S.A."/>
            <person name="Schlessinger D."/>
            <person name="Phillippy A.M."/>
            <person name="Larionov V."/>
        </authorList>
    </citation>
    <scope>NUCLEOTIDE SEQUENCE</scope>
</reference>
<dbReference type="PeptideAtlas" id="A0A248J1I3"/>
<accession>A0A248J1I3</accession>
<keyword evidence="2" id="KW-0732">Signal</keyword>
<evidence type="ECO:0000256" key="1">
    <source>
        <dbReference type="SAM" id="Phobius"/>
    </source>
</evidence>
<dbReference type="EMBL" id="MF164261">
    <property type="protein sequence ID" value="ASF87459.1"/>
    <property type="molecule type" value="Genomic_DNA"/>
</dbReference>
<keyword evidence="1" id="KW-1133">Transmembrane helix</keyword>
<sequence length="190" mass="21840">MYVCMYLFMYLFLRRSFALVAQTGVRWRNLGSLQPPLPRFKRFSCLSLPSSWDYRHVPPRPASFVFSIETGFLHVGRACLQLPTSGDASTSASQSDGMTGMSHRARRIVLYCIVLYCIVLYCIVLYRILLYCILSYPIASYRIVSYCIVMGCIDLFYLVSYFCVILFIYLFVRFCLIKGQSDPVVKVAIS</sequence>
<feature type="transmembrane region" description="Helical" evidence="1">
    <location>
        <begin position="108"/>
        <end position="131"/>
    </location>
</feature>
<feature type="chain" id="PRO_5011913898" evidence="2">
    <location>
        <begin position="19"/>
        <end position="190"/>
    </location>
</feature>
<feature type="transmembrane region" description="Helical" evidence="1">
    <location>
        <begin position="143"/>
        <end position="172"/>
    </location>
</feature>
<dbReference type="PANTHER" id="PTHR46254">
    <property type="entry name" value="PROTEIN GVQW1-RELATED"/>
    <property type="match status" value="1"/>
</dbReference>
<evidence type="ECO:0000256" key="2">
    <source>
        <dbReference type="SAM" id="SignalP"/>
    </source>
</evidence>
<evidence type="ECO:0000313" key="3">
    <source>
        <dbReference type="EMBL" id="ASF87459.1"/>
    </source>
</evidence>
<name>A0A248J1I3_HUMAN</name>
<protein>
    <submittedName>
        <fullName evidence="3">Uncharacterized protein</fullName>
    </submittedName>
</protein>
<dbReference type="EMBL" id="MF164264">
    <property type="protein sequence ID" value="ASF87463.1"/>
    <property type="molecule type" value="Genomic_DNA"/>
</dbReference>
<dbReference type="EMBL" id="MF164264">
    <property type="protein sequence ID" value="ASF87462.1"/>
    <property type="molecule type" value="Genomic_DNA"/>
</dbReference>
<dbReference type="EMBL" id="MF164261">
    <property type="protein sequence ID" value="ASF87461.1"/>
    <property type="molecule type" value="Genomic_DNA"/>
</dbReference>
<dbReference type="AlphaFoldDB" id="A0A248J1I3"/>
<dbReference type="EMBL" id="MF164267">
    <property type="protein sequence ID" value="ASF87465.1"/>
    <property type="molecule type" value="Genomic_DNA"/>
</dbReference>
<keyword evidence="1" id="KW-0472">Membrane</keyword>
<dbReference type="EMBL" id="MF164266">
    <property type="protein sequence ID" value="ASF87464.1"/>
    <property type="molecule type" value="Genomic_DNA"/>
</dbReference>
<dbReference type="PANTHER" id="PTHR46254:SF3">
    <property type="entry name" value="SECRETED PROTEIN"/>
    <property type="match status" value="1"/>
</dbReference>
<dbReference type="EMBL" id="MF164261">
    <property type="protein sequence ID" value="ASF87460.1"/>
    <property type="molecule type" value="Genomic_DNA"/>
</dbReference>
<proteinExistence type="predicted"/>
<dbReference type="EMBL" id="MF164270">
    <property type="protein sequence ID" value="ASF87467.1"/>
    <property type="molecule type" value="Genomic_DNA"/>
</dbReference>
<dbReference type="PRINTS" id="PR02045">
    <property type="entry name" value="F138DOMAIN"/>
</dbReference>
<feature type="signal peptide" evidence="2">
    <location>
        <begin position="1"/>
        <end position="18"/>
    </location>
</feature>
<organism evidence="3">
    <name type="scientific">Homo sapiens</name>
    <name type="common">Human</name>
    <dbReference type="NCBI Taxonomy" id="9606"/>
    <lineage>
        <taxon>Eukaryota</taxon>
        <taxon>Metazoa</taxon>
        <taxon>Chordata</taxon>
        <taxon>Craniata</taxon>
        <taxon>Vertebrata</taxon>
        <taxon>Euteleostomi</taxon>
        <taxon>Mammalia</taxon>
        <taxon>Eutheria</taxon>
        <taxon>Euarchontoglires</taxon>
        <taxon>Primates</taxon>
        <taxon>Haplorrhini</taxon>
        <taxon>Catarrhini</taxon>
        <taxon>Hominidae</taxon>
        <taxon>Homo</taxon>
    </lineage>
</organism>
<dbReference type="EMBL" id="MF164259">
    <property type="protein sequence ID" value="ASF87458.1"/>
    <property type="molecule type" value="Genomic_DNA"/>
</dbReference>
<keyword evidence="1" id="KW-0812">Transmembrane</keyword>